<accession>A0A1L7UJD6</accession>
<dbReference type="Pfam" id="PF12520">
    <property type="entry name" value="DUF3723"/>
    <property type="match status" value="1"/>
</dbReference>
<gene>
    <name evidence="1" type="ORF">FMAN_15496</name>
</gene>
<dbReference type="RefSeq" id="XP_041691587.1">
    <property type="nucleotide sequence ID" value="XM_041826313.1"/>
</dbReference>
<keyword evidence="2" id="KW-1185">Reference proteome</keyword>
<dbReference type="InterPro" id="IPR022198">
    <property type="entry name" value="DUF3723"/>
</dbReference>
<evidence type="ECO:0000313" key="1">
    <source>
        <dbReference type="EMBL" id="CVL09332.1"/>
    </source>
</evidence>
<dbReference type="GeneID" id="65094736"/>
<protein>
    <submittedName>
        <fullName evidence="1">Uncharacterized protein</fullName>
    </submittedName>
</protein>
<reference evidence="2" key="1">
    <citation type="journal article" date="2016" name="Genome Biol. Evol.">
        <title>Comparative 'omics' of the Fusarium fujikuroi species complex highlights differences in genetic potential and metabolite synthesis.</title>
        <authorList>
            <person name="Niehaus E.-M."/>
            <person name="Muensterkoetter M."/>
            <person name="Proctor R.H."/>
            <person name="Brown D.W."/>
            <person name="Sharon A."/>
            <person name="Idan Y."/>
            <person name="Oren-Young L."/>
            <person name="Sieber C.M."/>
            <person name="Novak O."/>
            <person name="Pencik A."/>
            <person name="Tarkowska D."/>
            <person name="Hromadova K."/>
            <person name="Freeman S."/>
            <person name="Maymon M."/>
            <person name="Elazar M."/>
            <person name="Youssef S.A."/>
            <person name="El-Shabrawy E.S.M."/>
            <person name="Shalaby A.B.A."/>
            <person name="Houterman P."/>
            <person name="Brock N.L."/>
            <person name="Burkhardt I."/>
            <person name="Tsavkelova E.A."/>
            <person name="Dickschat J.S."/>
            <person name="Galuszka P."/>
            <person name="Gueldener U."/>
            <person name="Tudzynski B."/>
        </authorList>
    </citation>
    <scope>NUCLEOTIDE SEQUENCE [LARGE SCALE GENOMIC DNA]</scope>
    <source>
        <strain evidence="2">MRC7560</strain>
    </source>
</reference>
<dbReference type="AlphaFoldDB" id="A0A1L7UJD6"/>
<organism evidence="1 2">
    <name type="scientific">Fusarium mangiferae</name>
    <name type="common">Mango malformation disease fungus</name>
    <dbReference type="NCBI Taxonomy" id="192010"/>
    <lineage>
        <taxon>Eukaryota</taxon>
        <taxon>Fungi</taxon>
        <taxon>Dikarya</taxon>
        <taxon>Ascomycota</taxon>
        <taxon>Pezizomycotina</taxon>
        <taxon>Sordariomycetes</taxon>
        <taxon>Hypocreomycetidae</taxon>
        <taxon>Hypocreales</taxon>
        <taxon>Nectriaceae</taxon>
        <taxon>Fusarium</taxon>
        <taxon>Fusarium fujikuroi species complex</taxon>
    </lineage>
</organism>
<comment type="caution">
    <text evidence="1">The sequence shown here is derived from an EMBL/GenBank/DDBJ whole genome shotgun (WGS) entry which is preliminary data.</text>
</comment>
<dbReference type="Proteomes" id="UP000184255">
    <property type="component" value="Unassembled WGS sequence"/>
</dbReference>
<name>A0A1L7UJD6_FUSMA</name>
<proteinExistence type="predicted"/>
<dbReference type="VEuPathDB" id="FungiDB:FMAN_15496"/>
<dbReference type="EMBL" id="FCQH01000041">
    <property type="protein sequence ID" value="CVL09332.1"/>
    <property type="molecule type" value="Genomic_DNA"/>
</dbReference>
<sequence length="297" mass="34728">MHETQTFEQRAIYLVGRKHLEEQPTQQFNQSIIKEKKRRYQGIVKTKIEDLVFAPDNSSCNGNIECKKVDKLKCMFEKEGCDRINPRNPILGEVSEEIFVTALRLSKLAPEDIQREEPTKSHQRCLGIRRLGNWWTIELYTKLEQDVFDTISENYVNEGSLSDGRIYAKIVYYHSRDPLNEAKWRVRLSEHKSFTCKKLIEHACLGSPLLKVIFQIPSMHDQLELGTWHKIIGAKCDEEFARYLHFLHGIKGNAALRRPRRRTGSLGASAWRFARGPLSCGYSHHEWQSFQKITRRR</sequence>
<evidence type="ECO:0000313" key="2">
    <source>
        <dbReference type="Proteomes" id="UP000184255"/>
    </source>
</evidence>